<dbReference type="Gene3D" id="3.30.40.10">
    <property type="entry name" value="Zinc/RING finger domain, C3HC4 (zinc finger)"/>
    <property type="match status" value="1"/>
</dbReference>
<reference evidence="6" key="1">
    <citation type="journal article" date="2020" name="Nature">
        <title>Giant virus diversity and host interactions through global metagenomics.</title>
        <authorList>
            <person name="Schulz F."/>
            <person name="Roux S."/>
            <person name="Paez-Espino D."/>
            <person name="Jungbluth S."/>
            <person name="Walsh D.A."/>
            <person name="Denef V.J."/>
            <person name="McMahon K.D."/>
            <person name="Konstantinidis K.T."/>
            <person name="Eloe-Fadrosh E.A."/>
            <person name="Kyrpides N.C."/>
            <person name="Woyke T."/>
        </authorList>
    </citation>
    <scope>NUCLEOTIDE SEQUENCE</scope>
    <source>
        <strain evidence="6">GVMAG-M-3300023179-86</strain>
    </source>
</reference>
<dbReference type="SUPFAM" id="SSF57850">
    <property type="entry name" value="RING/U-box"/>
    <property type="match status" value="1"/>
</dbReference>
<keyword evidence="3" id="KW-0862">Zinc</keyword>
<accession>A0A6C0HAF0</accession>
<keyword evidence="1" id="KW-0479">Metal-binding</keyword>
<organism evidence="6">
    <name type="scientific">viral metagenome</name>
    <dbReference type="NCBI Taxonomy" id="1070528"/>
    <lineage>
        <taxon>unclassified sequences</taxon>
        <taxon>metagenomes</taxon>
        <taxon>organismal metagenomes</taxon>
    </lineage>
</organism>
<dbReference type="PROSITE" id="PS50089">
    <property type="entry name" value="ZF_RING_2"/>
    <property type="match status" value="1"/>
</dbReference>
<protein>
    <recommendedName>
        <fullName evidence="5">RING-type domain-containing protein</fullName>
    </recommendedName>
</protein>
<sequence>MNFLIVASVNQNISVTMSITVDAQNVVQMSCQAEGCKCVPIASKGLPVSIKLAIDNTMHDGRSFVVLPVYVIDGIKVSCELVVNENGMSLIINTYKMLMYDTSPEDKAFVVRQLLFRKTYIKKLTKYTLKDYETVIKHMNNDIKEMKFDLLNGVFVTPQIKHPSEVPHVRSNMELLNSVPCDEKHPEECSVCLEVTKTTTPCGHKLCVSCWSHTRPNGRELPCPICRADLFQSKVIGIIDSRVQDDVDDDEDSDESDDEEDDPYDFTIDEVIAMTLDLD</sequence>
<dbReference type="GO" id="GO:0008270">
    <property type="term" value="F:zinc ion binding"/>
    <property type="evidence" value="ECO:0007669"/>
    <property type="project" value="UniProtKB-KW"/>
</dbReference>
<evidence type="ECO:0000313" key="6">
    <source>
        <dbReference type="EMBL" id="QHT77558.1"/>
    </source>
</evidence>
<dbReference type="EMBL" id="MN739919">
    <property type="protein sequence ID" value="QHT77558.1"/>
    <property type="molecule type" value="Genomic_DNA"/>
</dbReference>
<evidence type="ECO:0000256" key="2">
    <source>
        <dbReference type="ARBA" id="ARBA00022771"/>
    </source>
</evidence>
<evidence type="ECO:0000256" key="4">
    <source>
        <dbReference type="SAM" id="MobiDB-lite"/>
    </source>
</evidence>
<evidence type="ECO:0000259" key="5">
    <source>
        <dbReference type="PROSITE" id="PS50089"/>
    </source>
</evidence>
<keyword evidence="2" id="KW-0863">Zinc-finger</keyword>
<dbReference type="InterPro" id="IPR018957">
    <property type="entry name" value="Znf_C3HC4_RING-type"/>
</dbReference>
<dbReference type="InterPro" id="IPR001841">
    <property type="entry name" value="Znf_RING"/>
</dbReference>
<proteinExistence type="predicted"/>
<feature type="region of interest" description="Disordered" evidence="4">
    <location>
        <begin position="242"/>
        <end position="266"/>
    </location>
</feature>
<name>A0A6C0HAF0_9ZZZZ</name>
<dbReference type="AlphaFoldDB" id="A0A6C0HAF0"/>
<dbReference type="Pfam" id="PF00097">
    <property type="entry name" value="zf-C3HC4"/>
    <property type="match status" value="1"/>
</dbReference>
<evidence type="ECO:0000256" key="3">
    <source>
        <dbReference type="ARBA" id="ARBA00022833"/>
    </source>
</evidence>
<feature type="domain" description="RING-type" evidence="5">
    <location>
        <begin position="189"/>
        <end position="227"/>
    </location>
</feature>
<dbReference type="InterPro" id="IPR013083">
    <property type="entry name" value="Znf_RING/FYVE/PHD"/>
</dbReference>
<feature type="compositionally biased region" description="Acidic residues" evidence="4">
    <location>
        <begin position="246"/>
        <end position="266"/>
    </location>
</feature>
<dbReference type="SMART" id="SM00184">
    <property type="entry name" value="RING"/>
    <property type="match status" value="1"/>
</dbReference>
<evidence type="ECO:0000256" key="1">
    <source>
        <dbReference type="ARBA" id="ARBA00022723"/>
    </source>
</evidence>